<dbReference type="GO" id="GO:0022857">
    <property type="term" value="F:transmembrane transporter activity"/>
    <property type="evidence" value="ECO:0007669"/>
    <property type="project" value="TreeGrafter"/>
</dbReference>
<comment type="caution">
    <text evidence="9">The sequence shown here is derived from an EMBL/GenBank/DDBJ whole genome shotgun (WGS) entry which is preliminary data.</text>
</comment>
<feature type="transmembrane region" description="Helical" evidence="7">
    <location>
        <begin position="974"/>
        <end position="997"/>
    </location>
</feature>
<evidence type="ECO:0000256" key="6">
    <source>
        <dbReference type="ARBA" id="ARBA00038076"/>
    </source>
</evidence>
<evidence type="ECO:0000256" key="4">
    <source>
        <dbReference type="ARBA" id="ARBA00022989"/>
    </source>
</evidence>
<feature type="transmembrane region" description="Helical" evidence="7">
    <location>
        <begin position="460"/>
        <end position="484"/>
    </location>
</feature>
<proteinExistence type="inferred from homology"/>
<accession>A0A7W7FYF3</accession>
<feature type="transmembrane region" description="Helical" evidence="7">
    <location>
        <begin position="930"/>
        <end position="954"/>
    </location>
</feature>
<feature type="transmembrane region" description="Helical" evidence="7">
    <location>
        <begin position="428"/>
        <end position="448"/>
    </location>
</feature>
<comment type="subcellular location">
    <subcellularLocation>
        <location evidence="1">Cell membrane</location>
        <topology evidence="1">Multi-pass membrane protein</topology>
    </subcellularLocation>
</comment>
<evidence type="ECO:0000256" key="7">
    <source>
        <dbReference type="SAM" id="Phobius"/>
    </source>
</evidence>
<evidence type="ECO:0000313" key="10">
    <source>
        <dbReference type="Proteomes" id="UP000542742"/>
    </source>
</evidence>
<dbReference type="InterPro" id="IPR003838">
    <property type="entry name" value="ABC3_permease_C"/>
</dbReference>
<feature type="domain" description="ABC3 transporter permease C-terminal" evidence="8">
    <location>
        <begin position="302"/>
        <end position="379"/>
    </location>
</feature>
<evidence type="ECO:0000256" key="5">
    <source>
        <dbReference type="ARBA" id="ARBA00023136"/>
    </source>
</evidence>
<keyword evidence="10" id="KW-1185">Reference proteome</keyword>
<feature type="transmembrane region" description="Helical" evidence="7">
    <location>
        <begin position="299"/>
        <end position="323"/>
    </location>
</feature>
<dbReference type="Pfam" id="PF02687">
    <property type="entry name" value="FtsX"/>
    <property type="match status" value="2"/>
</dbReference>
<keyword evidence="4 7" id="KW-1133">Transmembrane helix</keyword>
<evidence type="ECO:0000256" key="3">
    <source>
        <dbReference type="ARBA" id="ARBA00022692"/>
    </source>
</evidence>
<comment type="similarity">
    <text evidence="6">Belongs to the ABC-4 integral membrane protein family.</text>
</comment>
<evidence type="ECO:0000256" key="2">
    <source>
        <dbReference type="ARBA" id="ARBA00022475"/>
    </source>
</evidence>
<keyword evidence="5 7" id="KW-0472">Membrane</keyword>
<dbReference type="EMBL" id="JACHMF010000001">
    <property type="protein sequence ID" value="MBB4690968.1"/>
    <property type="molecule type" value="Genomic_DNA"/>
</dbReference>
<dbReference type="AlphaFoldDB" id="A0A7W7FYF3"/>
<feature type="transmembrane region" description="Helical" evidence="7">
    <location>
        <begin position="879"/>
        <end position="903"/>
    </location>
</feature>
<feature type="transmembrane region" description="Helical" evidence="7">
    <location>
        <begin position="344"/>
        <end position="370"/>
    </location>
</feature>
<sequence>MIALVLTMVWARRGQAAVVALLAMLGVAAAVAAPAYLRAADRAVAAGQVETADPDELTIAVRAFQLDQRQAKPEADPAGPDLEQSGSAVLGMPGYDYVYSVDYPSIGIEPSVAYPTRFAYRQGVCDHVVITAGRCLIGEADVILPEATGARLKLAPGDSVELRAAKRIAPRGQPSFFAPDGDPKRFLIAGLYTVPDQQNIFWGEHNYFAPPSGLPPGANQPVFVTSATVQTMDKGAVEAGLDAFPRPGALEVDNLPAVREGLSAVQAGATSLGAGIELRSELPALLDRIDSGREAGHRIVPVLAVALVLLACLTIFLAVGYGTEGRRPELAVVALRGARWGQRWWLATGENVVSVLLGAVLGCLAGQLLVNAFSAYRFPGVGADPGLGSLRWAPLAAGAALLTAVLAERRQIATPVAELLRRAPAVPNSARAIAVEAVVVLLAAVAVLQLSTELRGVGTAAAALVLVAGSLVAARLLVPLATLLGRRALRRGRLGVALAGLQISRRPGAVRLFALITAAVAVVGYAAAAVDVAARGRAAESVIGTGAARVLEVGPTGRQNLLAAVRAVDPAGTFAMAAMRMPEDGGAPAAVAVDTSRLAAVAAWPAGAPAAGEVAAALRGAGGPRVEVHGAKVAFDITATGFPDGKAVGVSVVLSPRTGGNDEIIELGVLRPGRDTYGQTVPACAQGCTLNSLRVYGGQNTLDVAGQITVHGLSGGDPGDGVPSGVLTDPARWRTTEGGRLGPAGPDGLHIEVTSLNGLPAGLFVLPATAPFPLPVATSGIVALPTVTGLDARPVPVTVTTKLPAVPGAGSPAVLTDLDNADHVATDGAAVGGGLVWLNDKAPADVAAQLAAHGLTITADTRAAQIRARLDTQGPAIALWFYVIVAALATALAAGALTLAASVDRDRRVEDMSALRTQGLTRQALRQATLWTYPVLIVVALLAGVGVSMLGWWLTGWALPLAGLTPPAIPLAGWPRPLTVAFTATAALLLLAGVAVLTGRRTLRRIR</sequence>
<keyword evidence="2" id="KW-1003">Cell membrane</keyword>
<dbReference type="RefSeq" id="WP_184949850.1">
    <property type="nucleotide sequence ID" value="NZ_BOMC01000009.1"/>
</dbReference>
<organism evidence="9 10">
    <name type="scientific">Paractinoplanes abujensis</name>
    <dbReference type="NCBI Taxonomy" id="882441"/>
    <lineage>
        <taxon>Bacteria</taxon>
        <taxon>Bacillati</taxon>
        <taxon>Actinomycetota</taxon>
        <taxon>Actinomycetes</taxon>
        <taxon>Micromonosporales</taxon>
        <taxon>Micromonosporaceae</taxon>
        <taxon>Paractinoplanes</taxon>
    </lineage>
</organism>
<feature type="transmembrane region" description="Helical" evidence="7">
    <location>
        <begin position="512"/>
        <end position="530"/>
    </location>
</feature>
<dbReference type="GO" id="GO:0005886">
    <property type="term" value="C:plasma membrane"/>
    <property type="evidence" value="ECO:0007669"/>
    <property type="project" value="UniProtKB-SubCell"/>
</dbReference>
<protein>
    <recommendedName>
        <fullName evidence="8">ABC3 transporter permease C-terminal domain-containing protein</fullName>
    </recommendedName>
</protein>
<reference evidence="9 10" key="1">
    <citation type="submission" date="2020-08" db="EMBL/GenBank/DDBJ databases">
        <title>Sequencing the genomes of 1000 actinobacteria strains.</title>
        <authorList>
            <person name="Klenk H.-P."/>
        </authorList>
    </citation>
    <scope>NUCLEOTIDE SEQUENCE [LARGE SCALE GENOMIC DNA]</scope>
    <source>
        <strain evidence="9 10">DSM 45518</strain>
    </source>
</reference>
<evidence type="ECO:0000256" key="1">
    <source>
        <dbReference type="ARBA" id="ARBA00004651"/>
    </source>
</evidence>
<feature type="domain" description="ABC3 transporter permease C-terminal" evidence="8">
    <location>
        <begin position="884"/>
        <end position="996"/>
    </location>
</feature>
<evidence type="ECO:0000313" key="9">
    <source>
        <dbReference type="EMBL" id="MBB4690968.1"/>
    </source>
</evidence>
<dbReference type="PANTHER" id="PTHR30572">
    <property type="entry name" value="MEMBRANE COMPONENT OF TRANSPORTER-RELATED"/>
    <property type="match status" value="1"/>
</dbReference>
<gene>
    <name evidence="9" type="ORF">BKA14_001116</name>
</gene>
<keyword evidence="3 7" id="KW-0812">Transmembrane</keyword>
<dbReference type="InterPro" id="IPR050250">
    <property type="entry name" value="Macrolide_Exporter_MacB"/>
</dbReference>
<name>A0A7W7FYF3_9ACTN</name>
<dbReference type="PANTHER" id="PTHR30572:SF4">
    <property type="entry name" value="ABC TRANSPORTER PERMEASE YTRF"/>
    <property type="match status" value="1"/>
</dbReference>
<evidence type="ECO:0000259" key="8">
    <source>
        <dbReference type="Pfam" id="PF02687"/>
    </source>
</evidence>
<dbReference type="Proteomes" id="UP000542742">
    <property type="component" value="Unassembled WGS sequence"/>
</dbReference>